<keyword evidence="2" id="KW-1133">Transmembrane helix</keyword>
<feature type="transmembrane region" description="Helical" evidence="2">
    <location>
        <begin position="465"/>
        <end position="484"/>
    </location>
</feature>
<feature type="coiled-coil region" evidence="1">
    <location>
        <begin position="203"/>
        <end position="230"/>
    </location>
</feature>
<dbReference type="PANTHER" id="PTHR41259">
    <property type="entry name" value="DOUBLE-STRAND BREAK REPAIR RAD50 ATPASE, PUTATIVE-RELATED"/>
    <property type="match status" value="1"/>
</dbReference>
<keyword evidence="2" id="KW-0472">Membrane</keyword>
<protein>
    <submittedName>
        <fullName evidence="4">AAA family ATPase</fullName>
    </submittedName>
</protein>
<sequence>MKIKSLEIDRFGRFERQKIHLTGQALTVVYGENESGKSTIMQFLLAILFGFPQKNAMSRWMDEGDENLTGGTVLFTSDDGRLCRLKRTYTDNGRPQLLIGDQKADLGKWLTGVDRLLYQNVFCFDLTGLQGIEKKRPSDLNDLLLGAGMTGTQVLTELEQQLAKKCGELFKKGGKNPDLNRLFRELDATGAKIGKWEQKLSDFLELEERIRQLKETIKKCETEKKEVQTRYRDWTAFTAIRPLIIRARAIDAEIRKLGPVRPFPEDGKARYEDIRRQKDTLEREVSEREEQIRETGDQIGALSVRTDWLAEEGRLTTLFRSAVRDEQNMGEVRRLHEELAEKKSAYRQHVRRLGPDWDDSRVASADVSLSFLKTFKEKSELWKKAAEEKRRADDIRENQSEAVRQLADQVKIVQQQRASASGGDRADRRGGRQAKISRFTYLAGAAVLVLLSVLVSILITPSAGVLFFAFGLIPGIVVVMGRRFSEGRSESREGTGPDDAEFRFRMKQLADAGRLDKAKQQAAEEAGHGRDQRERELIAWLNDRGYKGIAPDFAEEAVRLEGEARILLDKIRTLEKRITERLGEHRLFESEKSDLTGRLGLPEGDITFLEQILDREKKKGSRIDELKRNRMLYVKQKERLLSKLEKLTAAAHDLFEKAGAESEEQFLQAAEKHVHHRELQKEKEKKHLDMIETAGSEEQLRIYIDALDSGKWADTSEESFRDQTEEIDSRLKKARADLIAGQAERQSLVADDTYRDTLDHYEALRTEAGEKARKWASLRMAQWAIRKAKDLYRKERLPGVLDQAGRYFKYITSGKYKALRLEDSDGFLAVQDDGSPVRAEQLSRGAAEQLYLSLRFALTDAFSGRETLPLIIDEGFAEFDALRTRRVYHLIEKMAQKRQVILFTCHQSAFLHDHPEYVISLSKEVPTI</sequence>
<evidence type="ECO:0000313" key="4">
    <source>
        <dbReference type="EMBL" id="XCJ18439.1"/>
    </source>
</evidence>
<reference evidence="4" key="1">
    <citation type="submission" date="2024-06" db="EMBL/GenBank/DDBJ databases">
        <authorList>
            <person name="Fan A."/>
            <person name="Zhang F.Y."/>
            <person name="Zhang L."/>
        </authorList>
    </citation>
    <scope>NUCLEOTIDE SEQUENCE</scope>
    <source>
        <strain evidence="4">Y61</strain>
    </source>
</reference>
<dbReference type="PANTHER" id="PTHR41259:SF1">
    <property type="entry name" value="DOUBLE-STRAND BREAK REPAIR RAD50 ATPASE, PUTATIVE-RELATED"/>
    <property type="match status" value="1"/>
</dbReference>
<feature type="transmembrane region" description="Helical" evidence="2">
    <location>
        <begin position="439"/>
        <end position="459"/>
    </location>
</feature>
<dbReference type="EMBL" id="CP159510">
    <property type="protein sequence ID" value="XCJ18439.1"/>
    <property type="molecule type" value="Genomic_DNA"/>
</dbReference>
<keyword evidence="1" id="KW-0175">Coiled coil</keyword>
<dbReference type="AlphaFoldDB" id="A0AAU8IKA1"/>
<dbReference type="InterPro" id="IPR027417">
    <property type="entry name" value="P-loop_NTPase"/>
</dbReference>
<dbReference type="InterPro" id="IPR038734">
    <property type="entry name" value="YhaN_AAA"/>
</dbReference>
<organism evidence="4">
    <name type="scientific">Sporolactobacillus sp. Y61</name>
    <dbReference type="NCBI Taxonomy" id="3160863"/>
    <lineage>
        <taxon>Bacteria</taxon>
        <taxon>Bacillati</taxon>
        <taxon>Bacillota</taxon>
        <taxon>Bacilli</taxon>
        <taxon>Bacillales</taxon>
        <taxon>Sporolactobacillaceae</taxon>
        <taxon>Sporolactobacillus</taxon>
    </lineage>
</organism>
<dbReference type="Pfam" id="PF13514">
    <property type="entry name" value="AAA_27"/>
    <property type="match status" value="1"/>
</dbReference>
<feature type="coiled-coil region" evidence="1">
    <location>
        <begin position="623"/>
        <end position="657"/>
    </location>
</feature>
<keyword evidence="2" id="KW-0812">Transmembrane</keyword>
<dbReference type="SUPFAM" id="SSF52540">
    <property type="entry name" value="P-loop containing nucleoside triphosphate hydrolases"/>
    <property type="match status" value="1"/>
</dbReference>
<dbReference type="RefSeq" id="WP_353949447.1">
    <property type="nucleotide sequence ID" value="NZ_CP159510.1"/>
</dbReference>
<gene>
    <name evidence="4" type="ORF">ABNN70_14435</name>
</gene>
<feature type="coiled-coil region" evidence="1">
    <location>
        <begin position="271"/>
        <end position="298"/>
    </location>
</feature>
<accession>A0AAU8IKA1</accession>
<proteinExistence type="predicted"/>
<dbReference type="Gene3D" id="3.40.50.300">
    <property type="entry name" value="P-loop containing nucleotide triphosphate hydrolases"/>
    <property type="match status" value="2"/>
</dbReference>
<name>A0AAU8IKA1_9BACL</name>
<feature type="domain" description="YhaN AAA" evidence="3">
    <location>
        <begin position="1"/>
        <end position="193"/>
    </location>
</feature>
<feature type="coiled-coil region" evidence="1">
    <location>
        <begin position="385"/>
        <end position="416"/>
    </location>
</feature>
<evidence type="ECO:0000256" key="2">
    <source>
        <dbReference type="SAM" id="Phobius"/>
    </source>
</evidence>
<evidence type="ECO:0000259" key="3">
    <source>
        <dbReference type="Pfam" id="PF13514"/>
    </source>
</evidence>
<evidence type="ECO:0000256" key="1">
    <source>
        <dbReference type="SAM" id="Coils"/>
    </source>
</evidence>